<accession>A0A0H3C5T1</accession>
<organism evidence="2 3">
    <name type="scientific">Caulobacter vibrioides (strain NA1000 / CB15N)</name>
    <name type="common">Caulobacter crescentus</name>
    <dbReference type="NCBI Taxonomy" id="565050"/>
    <lineage>
        <taxon>Bacteria</taxon>
        <taxon>Pseudomonadati</taxon>
        <taxon>Pseudomonadota</taxon>
        <taxon>Alphaproteobacteria</taxon>
        <taxon>Caulobacterales</taxon>
        <taxon>Caulobacteraceae</taxon>
        <taxon>Caulobacter</taxon>
    </lineage>
</organism>
<dbReference type="RefSeq" id="WP_012639951.1">
    <property type="nucleotide sequence ID" value="NC_011916.1"/>
</dbReference>
<keyword evidence="1" id="KW-0812">Transmembrane</keyword>
<keyword evidence="1" id="KW-0472">Membrane</keyword>
<keyword evidence="3" id="KW-1185">Reference proteome</keyword>
<dbReference type="EMBL" id="CP001340">
    <property type="protein sequence ID" value="ACL93869.1"/>
    <property type="molecule type" value="Genomic_DNA"/>
</dbReference>
<dbReference type="InterPro" id="IPR025058">
    <property type="entry name" value="DUF3995"/>
</dbReference>
<evidence type="ECO:0000256" key="1">
    <source>
        <dbReference type="SAM" id="Phobius"/>
    </source>
</evidence>
<dbReference type="Pfam" id="PF13160">
    <property type="entry name" value="DUF3995"/>
    <property type="match status" value="1"/>
</dbReference>
<dbReference type="GeneID" id="7331101"/>
<dbReference type="Proteomes" id="UP000001364">
    <property type="component" value="Chromosome"/>
</dbReference>
<dbReference type="OrthoDB" id="344976at2"/>
<dbReference type="AlphaFoldDB" id="A0A0H3C5T1"/>
<dbReference type="PATRIC" id="fig|565050.3.peg.402"/>
<protein>
    <submittedName>
        <fullName evidence="2">Conserved hypothetical membrane protein</fullName>
    </submittedName>
</protein>
<keyword evidence="1" id="KW-1133">Transmembrane helix</keyword>
<feature type="transmembrane region" description="Helical" evidence="1">
    <location>
        <begin position="48"/>
        <end position="72"/>
    </location>
</feature>
<feature type="transmembrane region" description="Helical" evidence="1">
    <location>
        <begin position="84"/>
        <end position="101"/>
    </location>
</feature>
<evidence type="ECO:0000313" key="2">
    <source>
        <dbReference type="EMBL" id="ACL93869.1"/>
    </source>
</evidence>
<dbReference type="KEGG" id="ccs:CCNA_00402"/>
<proteinExistence type="predicted"/>
<gene>
    <name evidence="2" type="ordered locus">CCNA_00402</name>
</gene>
<dbReference type="HOGENOM" id="CLU_125898_1_0_5"/>
<evidence type="ECO:0000313" key="3">
    <source>
        <dbReference type="Proteomes" id="UP000001364"/>
    </source>
</evidence>
<name>A0A0H3C5T1_CAUVN</name>
<dbReference type="RefSeq" id="YP_002515777.1">
    <property type="nucleotide sequence ID" value="NC_011916.1"/>
</dbReference>
<sequence>MLLTLLLTGVFFLLAGVHLYWAFGGRWPGHDEASLVEHVVGRTRDMKAPSLLACVAVALALLAGGALVLASVWPPTPLEPWLDAGRWALFAVFAARGAATYVPRIFRYAEGTPFWRLNRRAYGPLCLAIALGICAIQM</sequence>
<reference evidence="2 3" key="1">
    <citation type="journal article" date="2010" name="J. Bacteriol.">
        <title>The genetic basis of laboratory adaptation in Caulobacter crescentus.</title>
        <authorList>
            <person name="Marks M.E."/>
            <person name="Castro-Rojas C.M."/>
            <person name="Teiling C."/>
            <person name="Du L."/>
            <person name="Kapatral V."/>
            <person name="Walunas T.L."/>
            <person name="Crosson S."/>
        </authorList>
    </citation>
    <scope>NUCLEOTIDE SEQUENCE [LARGE SCALE GENOMIC DNA]</scope>
    <source>
        <strain evidence="3">NA1000 / CB15N</strain>
    </source>
</reference>